<dbReference type="EMBL" id="SNZH01000011">
    <property type="protein sequence ID" value="TDR41164.1"/>
    <property type="molecule type" value="Genomic_DNA"/>
</dbReference>
<evidence type="ECO:0000256" key="1">
    <source>
        <dbReference type="ARBA" id="ARBA00023012"/>
    </source>
</evidence>
<dbReference type="GO" id="GO:0003677">
    <property type="term" value="F:DNA binding"/>
    <property type="evidence" value="ECO:0007669"/>
    <property type="project" value="UniProtKB-KW"/>
</dbReference>
<organism evidence="4 5">
    <name type="scientific">Tahibacter aquaticus</name>
    <dbReference type="NCBI Taxonomy" id="520092"/>
    <lineage>
        <taxon>Bacteria</taxon>
        <taxon>Pseudomonadati</taxon>
        <taxon>Pseudomonadota</taxon>
        <taxon>Gammaproteobacteria</taxon>
        <taxon>Lysobacterales</taxon>
        <taxon>Rhodanobacteraceae</taxon>
        <taxon>Tahibacter</taxon>
    </lineage>
</organism>
<name>A0A4V3DLU7_9GAMM</name>
<protein>
    <submittedName>
        <fullName evidence="4">LytTr DNA-binding domain-containing protein</fullName>
    </submittedName>
</protein>
<evidence type="ECO:0000313" key="5">
    <source>
        <dbReference type="Proteomes" id="UP000295293"/>
    </source>
</evidence>
<dbReference type="AlphaFoldDB" id="A0A4V3DLU7"/>
<dbReference type="PANTHER" id="PTHR37299">
    <property type="entry name" value="TRANSCRIPTIONAL REGULATOR-RELATED"/>
    <property type="match status" value="1"/>
</dbReference>
<gene>
    <name evidence="4" type="ORF">DFR29_11176</name>
</gene>
<evidence type="ECO:0000259" key="3">
    <source>
        <dbReference type="PROSITE" id="PS50930"/>
    </source>
</evidence>
<keyword evidence="2" id="KW-0812">Transmembrane</keyword>
<keyword evidence="5" id="KW-1185">Reference proteome</keyword>
<dbReference type="PROSITE" id="PS50930">
    <property type="entry name" value="HTH_LYTTR"/>
    <property type="match status" value="1"/>
</dbReference>
<dbReference type="Proteomes" id="UP000295293">
    <property type="component" value="Unassembled WGS sequence"/>
</dbReference>
<evidence type="ECO:0000313" key="4">
    <source>
        <dbReference type="EMBL" id="TDR41164.1"/>
    </source>
</evidence>
<sequence length="287" mass="31201">MMRTALPHAAGPTRALPAWLRQGVIGLLYWAAFLLVLEPGNILRASQAGHSLAAGDEALRILAASLLGASVTPWVFQLTHRFPVLGPARWRHGLIHAGATVGLTLWLILLSCFLAAWVFHGRWLPTLIELREEYTANGLLLVFALLAFVAGLHARRLDNVQTMAGTAAPSPHLAQIPVKHRGRTHLINVADIDWIEAQGNYVALHVGGASHLVRESLSALERQVDGERFVRIHRGAIVALARIRSLKPIANGDAMLEMTNSAEVRVSRSYRKGLAARWVDGKSAGSP</sequence>
<comment type="caution">
    <text evidence="4">The sequence shown here is derived from an EMBL/GenBank/DDBJ whole genome shotgun (WGS) entry which is preliminary data.</text>
</comment>
<keyword evidence="4" id="KW-0238">DNA-binding</keyword>
<feature type="transmembrane region" description="Helical" evidence="2">
    <location>
        <begin position="134"/>
        <end position="154"/>
    </location>
</feature>
<accession>A0A4V3DLU7</accession>
<dbReference type="Pfam" id="PF04397">
    <property type="entry name" value="LytTR"/>
    <property type="match status" value="1"/>
</dbReference>
<dbReference type="Gene3D" id="2.40.50.1020">
    <property type="entry name" value="LytTr DNA-binding domain"/>
    <property type="match status" value="1"/>
</dbReference>
<evidence type="ECO:0000256" key="2">
    <source>
        <dbReference type="SAM" id="Phobius"/>
    </source>
</evidence>
<keyword evidence="2" id="KW-0472">Membrane</keyword>
<dbReference type="GO" id="GO:0000156">
    <property type="term" value="F:phosphorelay response regulator activity"/>
    <property type="evidence" value="ECO:0007669"/>
    <property type="project" value="InterPro"/>
</dbReference>
<keyword evidence="2" id="KW-1133">Transmembrane helix</keyword>
<feature type="transmembrane region" description="Helical" evidence="2">
    <location>
        <begin position="97"/>
        <end position="119"/>
    </location>
</feature>
<dbReference type="InterPro" id="IPR046947">
    <property type="entry name" value="LytR-like"/>
</dbReference>
<proteinExistence type="predicted"/>
<feature type="transmembrane region" description="Helical" evidence="2">
    <location>
        <begin position="20"/>
        <end position="38"/>
    </location>
</feature>
<reference evidence="4 5" key="1">
    <citation type="submission" date="2019-03" db="EMBL/GenBank/DDBJ databases">
        <title>Genomic Encyclopedia of Type Strains, Phase IV (KMG-IV): sequencing the most valuable type-strain genomes for metagenomic binning, comparative biology and taxonomic classification.</title>
        <authorList>
            <person name="Goeker M."/>
        </authorList>
    </citation>
    <scope>NUCLEOTIDE SEQUENCE [LARGE SCALE GENOMIC DNA]</scope>
    <source>
        <strain evidence="4 5">DSM 21667</strain>
    </source>
</reference>
<feature type="domain" description="HTH LytTR-type" evidence="3">
    <location>
        <begin position="176"/>
        <end position="280"/>
    </location>
</feature>
<dbReference type="RefSeq" id="WP_166654172.1">
    <property type="nucleotide sequence ID" value="NZ_SNZH01000011.1"/>
</dbReference>
<dbReference type="InterPro" id="IPR007492">
    <property type="entry name" value="LytTR_DNA-bd_dom"/>
</dbReference>
<keyword evidence="1" id="KW-0902">Two-component regulatory system</keyword>
<dbReference type="SMART" id="SM00850">
    <property type="entry name" value="LytTR"/>
    <property type="match status" value="1"/>
</dbReference>
<dbReference type="PANTHER" id="PTHR37299:SF1">
    <property type="entry name" value="STAGE 0 SPORULATION PROTEIN A HOMOLOG"/>
    <property type="match status" value="1"/>
</dbReference>